<dbReference type="KEGG" id="ssei:FJR45_00390"/>
<accession>A0A7M1AYH3</accession>
<evidence type="ECO:0000313" key="3">
    <source>
        <dbReference type="Proteomes" id="UP000593719"/>
    </source>
</evidence>
<dbReference type="AlphaFoldDB" id="A0A7M1AYH3"/>
<evidence type="ECO:0000313" key="2">
    <source>
        <dbReference type="EMBL" id="QOP42494.1"/>
    </source>
</evidence>
<dbReference type="GO" id="GO:0006260">
    <property type="term" value="P:DNA replication"/>
    <property type="evidence" value="ECO:0007669"/>
    <property type="project" value="InterPro"/>
</dbReference>
<dbReference type="Proteomes" id="UP000593719">
    <property type="component" value="Chromosome"/>
</dbReference>
<dbReference type="Pfam" id="PF04492">
    <property type="entry name" value="Phage_rep_O"/>
    <property type="match status" value="1"/>
</dbReference>
<sequence length="286" mass="33483">MELIENFTKVPNECFYVMRFVNGSTYKIYFLIVRKTFGYNKKSDGISISQFVKETGVSQTQVKKSINELKELKLIRVLGQTKKDGGKSYNRYSINLKAIDTLGQKVSKGRAESDQGVGQKVSIQNTIKQKKREIKAKKTNFSKTALTLADIFRDEDENQINKHIENYLDYLVSVQEYVKNKNAFKIAVKRKINKGVNEQLEDLEEWYLSMMCKKFEERYKGETIIYNSEFLEVLMVYPYFRTEGFNRDDYIFIGIGTKEQIETDEYATLKMSNFKELEIFLKKSNL</sequence>
<dbReference type="InterPro" id="IPR006497">
    <property type="entry name" value="Phage_lambda_VrpO_N"/>
</dbReference>
<dbReference type="RefSeq" id="WP_193150856.1">
    <property type="nucleotide sequence ID" value="NZ_CP041235.1"/>
</dbReference>
<dbReference type="EMBL" id="CP041235">
    <property type="protein sequence ID" value="QOP42494.1"/>
    <property type="molecule type" value="Genomic_DNA"/>
</dbReference>
<dbReference type="InterPro" id="IPR036388">
    <property type="entry name" value="WH-like_DNA-bd_sf"/>
</dbReference>
<name>A0A7M1AYH3_9BACT</name>
<proteinExistence type="predicted"/>
<organism evidence="2 3">
    <name type="scientific">Sulfurimonas sediminis</name>
    <dbReference type="NCBI Taxonomy" id="2590020"/>
    <lineage>
        <taxon>Bacteria</taxon>
        <taxon>Pseudomonadati</taxon>
        <taxon>Campylobacterota</taxon>
        <taxon>Epsilonproteobacteria</taxon>
        <taxon>Campylobacterales</taxon>
        <taxon>Sulfurimonadaceae</taxon>
        <taxon>Sulfurimonas</taxon>
    </lineage>
</organism>
<protein>
    <submittedName>
        <fullName evidence="2">Replication protein</fullName>
    </submittedName>
</protein>
<reference evidence="2 3" key="1">
    <citation type="submission" date="2019-06" db="EMBL/GenBank/DDBJ databases">
        <title>Sulfurimonas gotlandica sp. nov., a chemoautotrophic and psychrotolerant epsilonproteobacterium isolated from a pelagic redoxcline, and an emended description of the genus Sulfurimonas.</title>
        <authorList>
            <person name="Wang S."/>
            <person name="Jiang L."/>
            <person name="Shao Z."/>
        </authorList>
    </citation>
    <scope>NUCLEOTIDE SEQUENCE [LARGE SCALE GENOMIC DNA]</scope>
    <source>
        <strain evidence="2 3">S2-6</strain>
    </source>
</reference>
<evidence type="ECO:0000259" key="1">
    <source>
        <dbReference type="Pfam" id="PF04492"/>
    </source>
</evidence>
<dbReference type="Gene3D" id="1.10.10.10">
    <property type="entry name" value="Winged helix-like DNA-binding domain superfamily/Winged helix DNA-binding domain"/>
    <property type="match status" value="1"/>
</dbReference>
<keyword evidence="3" id="KW-1185">Reference proteome</keyword>
<feature type="domain" description="Bacteriophage lambda Replication protein O N-terminal" evidence="1">
    <location>
        <begin position="17"/>
        <end position="79"/>
    </location>
</feature>
<gene>
    <name evidence="2" type="ORF">FJR45_00390</name>
</gene>